<sequence length="42" mass="4817">MVSMYSVATAICKKSGMVQPELWFFTLDTSHQKRSQTSNFET</sequence>
<dbReference type="AlphaFoldDB" id="A0A0A9EMJ1"/>
<evidence type="ECO:0000313" key="1">
    <source>
        <dbReference type="EMBL" id="JAE01960.1"/>
    </source>
</evidence>
<reference evidence="1" key="2">
    <citation type="journal article" date="2015" name="Data Brief">
        <title>Shoot transcriptome of the giant reed, Arundo donax.</title>
        <authorList>
            <person name="Barrero R.A."/>
            <person name="Guerrero F.D."/>
            <person name="Moolhuijzen P."/>
            <person name="Goolsby J.A."/>
            <person name="Tidwell J."/>
            <person name="Bellgard S.E."/>
            <person name="Bellgard M.I."/>
        </authorList>
    </citation>
    <scope>NUCLEOTIDE SEQUENCE</scope>
    <source>
        <tissue evidence="1">Shoot tissue taken approximately 20 cm above the soil surface</tissue>
    </source>
</reference>
<reference evidence="1" key="1">
    <citation type="submission" date="2014-09" db="EMBL/GenBank/DDBJ databases">
        <authorList>
            <person name="Magalhaes I.L.F."/>
            <person name="Oliveira U."/>
            <person name="Santos F.R."/>
            <person name="Vidigal T.H.D.A."/>
            <person name="Brescovit A.D."/>
            <person name="Santos A.J."/>
        </authorList>
    </citation>
    <scope>NUCLEOTIDE SEQUENCE</scope>
    <source>
        <tissue evidence="1">Shoot tissue taken approximately 20 cm above the soil surface</tissue>
    </source>
</reference>
<proteinExistence type="predicted"/>
<organism evidence="1">
    <name type="scientific">Arundo donax</name>
    <name type="common">Giant reed</name>
    <name type="synonym">Donax arundinaceus</name>
    <dbReference type="NCBI Taxonomy" id="35708"/>
    <lineage>
        <taxon>Eukaryota</taxon>
        <taxon>Viridiplantae</taxon>
        <taxon>Streptophyta</taxon>
        <taxon>Embryophyta</taxon>
        <taxon>Tracheophyta</taxon>
        <taxon>Spermatophyta</taxon>
        <taxon>Magnoliopsida</taxon>
        <taxon>Liliopsida</taxon>
        <taxon>Poales</taxon>
        <taxon>Poaceae</taxon>
        <taxon>PACMAD clade</taxon>
        <taxon>Arundinoideae</taxon>
        <taxon>Arundineae</taxon>
        <taxon>Arundo</taxon>
    </lineage>
</organism>
<accession>A0A0A9EMJ1</accession>
<dbReference type="EMBL" id="GBRH01195936">
    <property type="protein sequence ID" value="JAE01960.1"/>
    <property type="molecule type" value="Transcribed_RNA"/>
</dbReference>
<name>A0A0A9EMJ1_ARUDO</name>
<protein>
    <submittedName>
        <fullName evidence="1">Uncharacterized protein</fullName>
    </submittedName>
</protein>